<comment type="catalytic activity">
    <reaction evidence="28">
        <text>5-[(5-phospho-1-deoxy-D-ribulos-1-ylimino)methylamino]-1-(5-phospho-beta-D-ribosyl)imidazole-4-carboxamide + L-glutamine = D-erythro-1-(imidazol-4-yl)glycerol 3-phosphate + 5-amino-1-(5-phospho-beta-D-ribosyl)imidazole-4-carboxamide + L-glutamate + H(+)</text>
        <dbReference type="Rhea" id="RHEA:24793"/>
        <dbReference type="ChEBI" id="CHEBI:15378"/>
        <dbReference type="ChEBI" id="CHEBI:29985"/>
        <dbReference type="ChEBI" id="CHEBI:58278"/>
        <dbReference type="ChEBI" id="CHEBI:58359"/>
        <dbReference type="ChEBI" id="CHEBI:58475"/>
        <dbReference type="ChEBI" id="CHEBI:58525"/>
        <dbReference type="EC" id="4.3.2.10"/>
    </reaction>
</comment>
<dbReference type="STRING" id="1245745.A0A0A2W278"/>
<evidence type="ECO:0000256" key="16">
    <source>
        <dbReference type="ARBA" id="ARBA00022490"/>
    </source>
</evidence>
<comment type="catalytic activity">
    <reaction evidence="1">
        <text>1-(5-phospho-beta-D-ribosyl)-5'-AMP + H2O = 1-(5-phospho-beta-D-ribosyl)-5-[(5-phospho-beta-D-ribosylamino)methylideneamino]imidazole-4-carboxamide</text>
        <dbReference type="Rhea" id="RHEA:20049"/>
        <dbReference type="ChEBI" id="CHEBI:15377"/>
        <dbReference type="ChEBI" id="CHEBI:58435"/>
        <dbReference type="ChEBI" id="CHEBI:59457"/>
        <dbReference type="EC" id="3.5.4.19"/>
    </reaction>
</comment>
<dbReference type="GO" id="GO:0004424">
    <property type="term" value="F:imidazoleglycerol-phosphate dehydratase activity"/>
    <property type="evidence" value="ECO:0007669"/>
    <property type="project" value="UniProtKB-EC"/>
</dbReference>
<dbReference type="Gene3D" id="3.20.20.70">
    <property type="entry name" value="Aldolase class I"/>
    <property type="match status" value="3"/>
</dbReference>
<comment type="similarity">
    <text evidence="31">Belongs to the HisA/HisF family.</text>
</comment>
<comment type="pathway">
    <text evidence="9">Amino-acid biosynthesis; L-histidine biosynthesis; L-histidine from 5-phospho-alpha-D-ribose 1-diphosphate: step 3/9.</text>
</comment>
<evidence type="ECO:0000256" key="20">
    <source>
        <dbReference type="ARBA" id="ARBA00022801"/>
    </source>
</evidence>
<keyword evidence="21" id="KW-0067">ATP-binding</keyword>
<dbReference type="SUPFAM" id="SSF51366">
    <property type="entry name" value="Ribulose-phoshate binding barrel"/>
    <property type="match status" value="2"/>
</dbReference>
<dbReference type="Gene3D" id="3.40.50.1000">
    <property type="entry name" value="HAD superfamily/HAD-like"/>
    <property type="match status" value="1"/>
</dbReference>
<dbReference type="HAMAP" id="MF_01019">
    <property type="entry name" value="HisIE"/>
    <property type="match status" value="1"/>
</dbReference>
<accession>A0A0A2W278</accession>
<dbReference type="SUPFAM" id="SSF101386">
    <property type="entry name" value="all-alpha NTP pyrophosphatases"/>
    <property type="match status" value="1"/>
</dbReference>
<dbReference type="Gene3D" id="3.40.50.880">
    <property type="match status" value="1"/>
</dbReference>
<keyword evidence="27" id="KW-0511">Multifunctional enzyme</keyword>
<evidence type="ECO:0000256" key="21">
    <source>
        <dbReference type="ARBA" id="ARBA00022840"/>
    </source>
</evidence>
<dbReference type="FunFam" id="3.30.230.40:FF:000003">
    <property type="entry name" value="Imidazoleglycerol-phosphate dehydratase HisB"/>
    <property type="match status" value="1"/>
</dbReference>
<dbReference type="GO" id="GO:0004359">
    <property type="term" value="F:glutaminase activity"/>
    <property type="evidence" value="ECO:0007669"/>
    <property type="project" value="UniProtKB-EC"/>
</dbReference>
<reference evidence="33 34" key="1">
    <citation type="submission" date="2012-10" db="EMBL/GenBank/DDBJ databases">
        <title>Genome sequencing and analysis of entomopathogenic fungi Beauveria bassiana D1-5.</title>
        <authorList>
            <person name="Li Q."/>
            <person name="Wang L."/>
            <person name="Zhang Z."/>
            <person name="Wang Q."/>
            <person name="Ren J."/>
            <person name="Wang M."/>
            <person name="Xu W."/>
            <person name="Wang J."/>
            <person name="Lu Y."/>
            <person name="Du Q."/>
            <person name="Sun Z."/>
        </authorList>
    </citation>
    <scope>NUCLEOTIDE SEQUENCE [LARGE SCALE GENOMIC DNA]</scope>
    <source>
        <strain evidence="33 34">D1-5</strain>
    </source>
</reference>
<dbReference type="NCBIfam" id="TIGR01261">
    <property type="entry name" value="hisB_Nterm"/>
    <property type="match status" value="1"/>
</dbReference>
<dbReference type="SUPFAM" id="SSF141734">
    <property type="entry name" value="HisI-like"/>
    <property type="match status" value="1"/>
</dbReference>
<dbReference type="InterPro" id="IPR038019">
    <property type="entry name" value="PRib_AMP_CycHydrolase_sf"/>
</dbReference>
<dbReference type="PROSITE" id="PS00954">
    <property type="entry name" value="IGP_DEHYDRATASE_1"/>
    <property type="match status" value="1"/>
</dbReference>
<dbReference type="Gene3D" id="3.30.230.40">
    <property type="entry name" value="Imidazole glycerol phosphate dehydratase, domain 1"/>
    <property type="match status" value="1"/>
</dbReference>
<name>A0A0A2W278_BEABA</name>
<dbReference type="HAMAP" id="MF_01020">
    <property type="entry name" value="HisE"/>
    <property type="match status" value="1"/>
</dbReference>
<dbReference type="HAMAP" id="MF_00278">
    <property type="entry name" value="HisH"/>
    <property type="match status" value="1"/>
</dbReference>
<dbReference type="InterPro" id="IPR004651">
    <property type="entry name" value="HisF"/>
</dbReference>
<dbReference type="InterPro" id="IPR010139">
    <property type="entry name" value="Imidazole-glycPsynth_HisH"/>
</dbReference>
<dbReference type="GO" id="GO:0004635">
    <property type="term" value="F:phosphoribosyl-AMP cyclohydrolase activity"/>
    <property type="evidence" value="ECO:0007669"/>
    <property type="project" value="UniProtKB-EC"/>
</dbReference>
<evidence type="ECO:0000256" key="30">
    <source>
        <dbReference type="RuleBase" id="RU000598"/>
    </source>
</evidence>
<keyword evidence="25" id="KW-0413">Isomerase</keyword>
<dbReference type="InterPro" id="IPR006062">
    <property type="entry name" value="His_biosynth"/>
</dbReference>
<dbReference type="NCBIfam" id="NF000768">
    <property type="entry name" value="PRK00051.1"/>
    <property type="match status" value="1"/>
</dbReference>
<dbReference type="InterPro" id="IPR029062">
    <property type="entry name" value="Class_I_gatase-like"/>
</dbReference>
<dbReference type="Gene3D" id="1.10.287.1080">
    <property type="entry name" value="MazG-like"/>
    <property type="match status" value="1"/>
</dbReference>
<evidence type="ECO:0000256" key="8">
    <source>
        <dbReference type="ARBA" id="ARBA00005133"/>
    </source>
</evidence>
<evidence type="ECO:0000256" key="3">
    <source>
        <dbReference type="ARBA" id="ARBA00001460"/>
    </source>
</evidence>
<evidence type="ECO:0000256" key="12">
    <source>
        <dbReference type="ARBA" id="ARBA00007731"/>
    </source>
</evidence>
<dbReference type="NCBIfam" id="NF002111">
    <property type="entry name" value="PRK00951.2-1"/>
    <property type="match status" value="1"/>
</dbReference>
<evidence type="ECO:0000256" key="24">
    <source>
        <dbReference type="ARBA" id="ARBA00023102"/>
    </source>
</evidence>
<dbReference type="InterPro" id="IPR021130">
    <property type="entry name" value="PRib-ATP_PPHydrolase-like"/>
</dbReference>
<dbReference type="Pfam" id="PF01502">
    <property type="entry name" value="PRA-CH"/>
    <property type="match status" value="1"/>
</dbReference>
<dbReference type="InterPro" id="IPR006549">
    <property type="entry name" value="HAD-SF_hydro_IIIA"/>
</dbReference>
<keyword evidence="17 31" id="KW-0028">Amino-acid biosynthesis</keyword>
<evidence type="ECO:0000256" key="2">
    <source>
        <dbReference type="ARBA" id="ARBA00000901"/>
    </source>
</evidence>
<evidence type="ECO:0000256" key="18">
    <source>
        <dbReference type="ARBA" id="ARBA00022723"/>
    </source>
</evidence>
<dbReference type="EMBL" id="ANFO01000005">
    <property type="protein sequence ID" value="KGQ14013.1"/>
    <property type="molecule type" value="Genomic_DNA"/>
</dbReference>
<dbReference type="CDD" id="cd01748">
    <property type="entry name" value="GATase1_IGP_Synthase"/>
    <property type="match status" value="1"/>
</dbReference>
<keyword evidence="18" id="KW-0479">Metal-binding</keyword>
<comment type="subcellular location">
    <subcellularLocation>
        <location evidence="5">Cytoplasm</location>
    </subcellularLocation>
</comment>
<comment type="pathway">
    <text evidence="7">Amino-acid biosynthesis; L-histidine biosynthesis; L-histidine from 5-phospho-alpha-D-ribose 1-diphosphate: step 5/9.</text>
</comment>
<dbReference type="InterPro" id="IPR002496">
    <property type="entry name" value="PRib_AMP_CycHydrolase_dom"/>
</dbReference>
<dbReference type="FunFam" id="3.40.50.880:FF:000009">
    <property type="entry name" value="Imidazole glycerol phosphate synthase subunit HisH"/>
    <property type="match status" value="1"/>
</dbReference>
<evidence type="ECO:0000256" key="6">
    <source>
        <dbReference type="ARBA" id="ARBA00005047"/>
    </source>
</evidence>
<comment type="caution">
    <text evidence="33">The sequence shown here is derived from an EMBL/GenBank/DDBJ whole genome shotgun (WGS) entry which is preliminary data.</text>
</comment>
<evidence type="ECO:0000256" key="11">
    <source>
        <dbReference type="ARBA" id="ARBA00007481"/>
    </source>
</evidence>
<evidence type="ECO:0000256" key="14">
    <source>
        <dbReference type="ARBA" id="ARBA00011152"/>
    </source>
</evidence>
<evidence type="ECO:0000256" key="31">
    <source>
        <dbReference type="RuleBase" id="RU003657"/>
    </source>
</evidence>
<evidence type="ECO:0000256" key="29">
    <source>
        <dbReference type="ARBA" id="ARBA00049534"/>
    </source>
</evidence>
<keyword evidence="19" id="KW-0547">Nucleotide-binding</keyword>
<evidence type="ECO:0000256" key="1">
    <source>
        <dbReference type="ARBA" id="ARBA00000024"/>
    </source>
</evidence>
<dbReference type="InterPro" id="IPR020565">
    <property type="entry name" value="ImidazoleglycerP_deHydtase_CS"/>
</dbReference>
<comment type="catalytic activity">
    <reaction evidence="2">
        <text>1-(5-phospho-beta-D-ribosyl)-5-[(5-phospho-beta-D-ribosylamino)methylideneamino]imidazole-4-carboxamide = 5-[(5-phospho-1-deoxy-D-ribulos-1-ylimino)methylamino]-1-(5-phospho-beta-D-ribosyl)imidazole-4-carboxamide</text>
        <dbReference type="Rhea" id="RHEA:15469"/>
        <dbReference type="ChEBI" id="CHEBI:58435"/>
        <dbReference type="ChEBI" id="CHEBI:58525"/>
        <dbReference type="EC" id="5.3.1.16"/>
    </reaction>
</comment>
<keyword evidence="23" id="KW-0315">Glutamine amidotransferase</keyword>
<dbReference type="CDD" id="cd04732">
    <property type="entry name" value="HisA"/>
    <property type="match status" value="1"/>
</dbReference>
<dbReference type="NCBIfam" id="TIGR00735">
    <property type="entry name" value="hisF"/>
    <property type="match status" value="1"/>
</dbReference>
<dbReference type="InterPro" id="IPR020568">
    <property type="entry name" value="Ribosomal_Su5_D2-typ_SF"/>
</dbReference>
<comment type="catalytic activity">
    <reaction evidence="4 30">
        <text>D-erythro-1-(imidazol-4-yl)glycerol 3-phosphate = 3-(imidazol-4-yl)-2-oxopropyl phosphate + H2O</text>
        <dbReference type="Rhea" id="RHEA:11040"/>
        <dbReference type="ChEBI" id="CHEBI:15377"/>
        <dbReference type="ChEBI" id="CHEBI:57766"/>
        <dbReference type="ChEBI" id="CHEBI:58278"/>
        <dbReference type="EC" id="4.2.1.19"/>
    </reaction>
</comment>
<keyword evidence="26 30" id="KW-0456">Lyase</keyword>
<dbReference type="CDD" id="cd04731">
    <property type="entry name" value="HisF"/>
    <property type="match status" value="1"/>
</dbReference>
<keyword evidence="16" id="KW-0963">Cytoplasm</keyword>
<dbReference type="Gene3D" id="3.10.20.810">
    <property type="entry name" value="Phosphoribosyl-AMP cyclohydrolase"/>
    <property type="match status" value="1"/>
</dbReference>
<dbReference type="PANTHER" id="PTHR23133:SF2">
    <property type="entry name" value="IMIDAZOLEGLYCEROL-PHOSPHATE DEHYDRATASE"/>
    <property type="match status" value="1"/>
</dbReference>
<evidence type="ECO:0000256" key="17">
    <source>
        <dbReference type="ARBA" id="ARBA00022605"/>
    </source>
</evidence>
<dbReference type="NCBIfam" id="NF003937">
    <property type="entry name" value="PRK05446.1"/>
    <property type="match status" value="1"/>
</dbReference>
<dbReference type="FunFam" id="3.30.230.40:FF:000001">
    <property type="entry name" value="Imidazoleglycerol-phosphate dehydratase HisB"/>
    <property type="match status" value="1"/>
</dbReference>
<dbReference type="CDD" id="cd11534">
    <property type="entry name" value="NTP-PPase_HisIE_like"/>
    <property type="match status" value="1"/>
</dbReference>
<organism evidence="33 34">
    <name type="scientific">Beauveria bassiana D1-5</name>
    <dbReference type="NCBI Taxonomy" id="1245745"/>
    <lineage>
        <taxon>Eukaryota</taxon>
        <taxon>Fungi</taxon>
        <taxon>Dikarya</taxon>
        <taxon>Ascomycota</taxon>
        <taxon>Pezizomycotina</taxon>
        <taxon>Sordariomycetes</taxon>
        <taxon>Hypocreomycetidae</taxon>
        <taxon>Hypocreales</taxon>
        <taxon>Cordycipitaceae</taxon>
        <taxon>Beauveria</taxon>
    </lineage>
</organism>
<dbReference type="GO" id="GO:0004636">
    <property type="term" value="F:phosphoribosyl-ATP diphosphatase activity"/>
    <property type="evidence" value="ECO:0007669"/>
    <property type="project" value="UniProtKB-EC"/>
</dbReference>
<evidence type="ECO:0000256" key="19">
    <source>
        <dbReference type="ARBA" id="ARBA00022741"/>
    </source>
</evidence>
<protein>
    <recommendedName>
        <fullName evidence="15 30">Imidazoleglycerol-phosphate dehydratase</fullName>
        <ecNumber evidence="30">4.2.1.19</ecNumber>
    </recommendedName>
</protein>
<comment type="pathway">
    <text evidence="8">Amino-acid biosynthesis; L-histidine biosynthesis; L-histidine from 5-phospho-alpha-D-ribose 1-diphosphate: step 4/9.</text>
</comment>
<dbReference type="AlphaFoldDB" id="A0A0A2W278"/>
<dbReference type="GO" id="GO:0000105">
    <property type="term" value="P:L-histidine biosynthetic process"/>
    <property type="evidence" value="ECO:0007669"/>
    <property type="project" value="UniProtKB-UniPathway"/>
</dbReference>
<proteinExistence type="inferred from homology"/>
<dbReference type="Proteomes" id="UP000030106">
    <property type="component" value="Unassembled WGS sequence"/>
</dbReference>
<dbReference type="HAMAP" id="MF_00076">
    <property type="entry name" value="HisB"/>
    <property type="match status" value="1"/>
</dbReference>
<dbReference type="InterPro" id="IPR011060">
    <property type="entry name" value="RibuloseP-bd_barrel"/>
</dbReference>
<dbReference type="InterPro" id="IPR023019">
    <property type="entry name" value="His_synth_HisIE"/>
</dbReference>
<dbReference type="GO" id="GO:0000107">
    <property type="term" value="F:imidazoleglycerol-phosphate synthase activity"/>
    <property type="evidence" value="ECO:0007669"/>
    <property type="project" value="EnsemblFungi"/>
</dbReference>
<keyword evidence="24 30" id="KW-0368">Histidine biosynthesis</keyword>
<dbReference type="UniPathway" id="UPA00031">
    <property type="reaction ID" value="UER00007"/>
</dbReference>
<dbReference type="SUPFAM" id="SSF54211">
    <property type="entry name" value="Ribosomal protein S5 domain 2-like"/>
    <property type="match status" value="2"/>
</dbReference>
<dbReference type="InterPro" id="IPR008179">
    <property type="entry name" value="HisE"/>
</dbReference>
<dbReference type="Pfam" id="PF01503">
    <property type="entry name" value="PRA-PH"/>
    <property type="match status" value="1"/>
</dbReference>
<dbReference type="FunFam" id="3.10.20.810:FF:000001">
    <property type="entry name" value="Histidine biosynthesis bifunctional protein HisIE"/>
    <property type="match status" value="1"/>
</dbReference>
<dbReference type="InterPro" id="IPR023016">
    <property type="entry name" value="HisA/PriA"/>
</dbReference>
<dbReference type="GO" id="GO:0003949">
    <property type="term" value="F:1-(5-phosphoribosyl)-5-[(5-phosphoribosylamino)methylideneamino]imidazole-4-carboxamide isomerase activity"/>
    <property type="evidence" value="ECO:0007669"/>
    <property type="project" value="UniProtKB-EC"/>
</dbReference>
<evidence type="ECO:0000313" key="34">
    <source>
        <dbReference type="Proteomes" id="UP000030106"/>
    </source>
</evidence>
<evidence type="ECO:0000259" key="32">
    <source>
        <dbReference type="Pfam" id="PF01502"/>
    </source>
</evidence>
<dbReference type="PROSITE" id="PS00955">
    <property type="entry name" value="IGP_DEHYDRATASE_2"/>
    <property type="match status" value="1"/>
</dbReference>
<dbReference type="InterPro" id="IPR023214">
    <property type="entry name" value="HAD_sf"/>
</dbReference>
<comment type="pathway">
    <text evidence="6 30">Amino-acid biosynthesis; L-histidine biosynthesis; L-histidine from 5-phospho-alpha-D-ribose 1-diphosphate: step 6/9.</text>
</comment>
<evidence type="ECO:0000256" key="28">
    <source>
        <dbReference type="ARBA" id="ARBA00047838"/>
    </source>
</evidence>
<comment type="catalytic activity">
    <reaction evidence="29">
        <text>L-glutamine + H2O = L-glutamate + NH4(+)</text>
        <dbReference type="Rhea" id="RHEA:15889"/>
        <dbReference type="ChEBI" id="CHEBI:15377"/>
        <dbReference type="ChEBI" id="CHEBI:28938"/>
        <dbReference type="ChEBI" id="CHEBI:29985"/>
        <dbReference type="ChEBI" id="CHEBI:58359"/>
        <dbReference type="EC" id="3.5.1.2"/>
    </reaction>
</comment>
<dbReference type="NCBIfam" id="TIGR03188">
    <property type="entry name" value="histidine_hisI"/>
    <property type="match status" value="1"/>
</dbReference>
<evidence type="ECO:0000256" key="5">
    <source>
        <dbReference type="ARBA" id="ARBA00004496"/>
    </source>
</evidence>
<dbReference type="PROSITE" id="PS51273">
    <property type="entry name" value="GATASE_TYPE_1"/>
    <property type="match status" value="1"/>
</dbReference>
<dbReference type="GO" id="GO:0004401">
    <property type="term" value="F:histidinol-phosphatase activity"/>
    <property type="evidence" value="ECO:0007669"/>
    <property type="project" value="InterPro"/>
</dbReference>
<comment type="similarity">
    <text evidence="13">In the N-terminal section; belongs to the PRA-CH family.</text>
</comment>
<dbReference type="NCBIfam" id="NF002747">
    <property type="entry name" value="PRK02759.1"/>
    <property type="match status" value="1"/>
</dbReference>
<evidence type="ECO:0000256" key="25">
    <source>
        <dbReference type="ARBA" id="ARBA00023235"/>
    </source>
</evidence>
<dbReference type="GO" id="GO:0046872">
    <property type="term" value="F:metal ion binding"/>
    <property type="evidence" value="ECO:0007669"/>
    <property type="project" value="UniProtKB-KW"/>
</dbReference>
<keyword evidence="20" id="KW-0378">Hydrolase</keyword>
<dbReference type="GO" id="GO:0005524">
    <property type="term" value="F:ATP binding"/>
    <property type="evidence" value="ECO:0007669"/>
    <property type="project" value="UniProtKB-KW"/>
</dbReference>
<dbReference type="Pfam" id="PF00977">
    <property type="entry name" value="His_biosynth"/>
    <property type="match status" value="2"/>
</dbReference>
<evidence type="ECO:0000256" key="15">
    <source>
        <dbReference type="ARBA" id="ARBA00016664"/>
    </source>
</evidence>
<feature type="domain" description="Phosphoribosyl-AMP cyclohydrolase" evidence="32">
    <location>
        <begin position="912"/>
        <end position="984"/>
    </location>
</feature>
<dbReference type="CDD" id="cd07914">
    <property type="entry name" value="IGPD"/>
    <property type="match status" value="1"/>
</dbReference>
<sequence length="1082" mass="119003">MDKLAFEPAVIPALLQLQKAGYRLVMITNQDGLGTASFPQADFDGPHNLMMQVLTSQDIIFDEVLICPHLPADNCDCRKPKLALVSGYLQDGGLDKANSYVIGDRATDIELAENMGIQGLRYNSADLGWKQIAENLTQRDRYAHVERNTKETQIDVKVWLDREGGSKIATGVGFFDHMLDQICTHGGFRMEIAVKGDLYIDDHHTVEDTGLALGEALKLALGDKRGITRFGFVLPMDECLARCALDISGRPHLEYKAEFNYQRVGDLSTEMVEHFFRSLSYTMGVTLHLKTKGKNDHHRVESLFKVFGRTLRQAIRRHGYQPLVSRDPDVVLRADKLFLPGVGTAQAAMDQIIERDLVELIKACTQPVLGICLGMQLLGSRSDESHGVEMLGIIDQPVLQMKDFGLPLPHMGWNRVYPKAGDRLFRGIEDGAYFYFVHSYAMPVCENTIAQANYGEAFTAAVQKDNFWGVQFHPERSGAAGAQLLKNFLEIDPLPRLQDYQAQGAEVLHLVDLTGAKDPAARQIPLLQKLLAGVSVPVQVGGGVRTEQDVEALLDAGAARVVVGSTAVKSPELVAVSGWQETSGTTLEQLVEQFLPFGLKHVLCTDISRDGTLAGSNVELYQEVCARFPQVAFQASGGIGGLDDIAALRGSGVKGVIVGRALLEGVQFRNHEIIGDIVPLAQRYAQEGADELVFYDITASSDGRVVDKSWVTRVAEVIDIPFCVAGGIKSVEDAAQILSFGADKISINSPALAEPELITRLADRFGVQCIVVGIDTWFDAETGKYHVNQYTGDESRTRVTKWETLDWVQEVQKRGAGEIVLNMMNQDGVRNGYDLAQLKKVREVCRVPLIASGGAGTMEHFHEAFRDADVDGALAASVFHKQIINIAQLDWEKTDGLMPVIVQHAVSGEVLMLGYMNQDALAKTLESGKVTFFSRTKQRLWTKGETSGHFLNVVRIAPDCDNDTLLVLVNPIGPTCHLGTSSCFGEAHHDWHFLFELEQLLASRKTADPASSYTAKLYASGTKRIAQKVGEEGVETALAATVNDRHELTNEASDLMYHLLVLLQDQDLDLSTVIENLRARHK</sequence>
<comment type="similarity">
    <text evidence="12">In the C-terminal section; belongs to the PRA-PH family.</text>
</comment>
<gene>
    <name evidence="33" type="ORF">BBAD15_g45</name>
</gene>
<evidence type="ECO:0000256" key="10">
    <source>
        <dbReference type="ARBA" id="ARBA00005204"/>
    </source>
</evidence>
<dbReference type="GO" id="GO:0005737">
    <property type="term" value="C:cytoplasm"/>
    <property type="evidence" value="ECO:0007669"/>
    <property type="project" value="UniProtKB-SubCell"/>
</dbReference>
<comment type="subunit">
    <text evidence="14">Heterodimer of HisH and HisF.</text>
</comment>
<dbReference type="HOGENOM" id="CLU_285902_0_0_1"/>
<evidence type="ECO:0000256" key="27">
    <source>
        <dbReference type="ARBA" id="ARBA00023268"/>
    </source>
</evidence>
<dbReference type="InterPro" id="IPR036412">
    <property type="entry name" value="HAD-like_sf"/>
</dbReference>
<dbReference type="InterPro" id="IPR038494">
    <property type="entry name" value="IGPD_sf"/>
</dbReference>
<evidence type="ECO:0000256" key="7">
    <source>
        <dbReference type="ARBA" id="ARBA00005091"/>
    </source>
</evidence>
<comment type="similarity">
    <text evidence="11 30">Belongs to the imidazoleglycerol-phosphate dehydratase family.</text>
</comment>
<dbReference type="EC" id="4.2.1.19" evidence="30"/>
<dbReference type="PANTHER" id="PTHR23133">
    <property type="entry name" value="IMIDAZOLEGLYCEROL-PHOSPHATE DEHYDRATASE HIS7"/>
    <property type="match status" value="1"/>
</dbReference>
<evidence type="ECO:0000256" key="23">
    <source>
        <dbReference type="ARBA" id="ARBA00022962"/>
    </source>
</evidence>
<comment type="pathway">
    <text evidence="10">Amino-acid biosynthesis; L-histidine biosynthesis; L-histidine from 5-phospho-alpha-D-ribose 1-diphosphate: step 2/9.</text>
</comment>
<evidence type="ECO:0000313" key="33">
    <source>
        <dbReference type="EMBL" id="KGQ14013.1"/>
    </source>
</evidence>
<dbReference type="SUPFAM" id="SSF56784">
    <property type="entry name" value="HAD-like"/>
    <property type="match status" value="1"/>
</dbReference>
<dbReference type="NCBIfam" id="TIGR01855">
    <property type="entry name" value="IMP_synth_hisH"/>
    <property type="match status" value="1"/>
</dbReference>
<dbReference type="Pfam" id="PF13242">
    <property type="entry name" value="Hydrolase_like"/>
    <property type="match status" value="1"/>
</dbReference>
<evidence type="ECO:0000256" key="9">
    <source>
        <dbReference type="ARBA" id="ARBA00005169"/>
    </source>
</evidence>
<dbReference type="InterPro" id="IPR005954">
    <property type="entry name" value="HisB_N"/>
</dbReference>
<evidence type="ECO:0000256" key="4">
    <source>
        <dbReference type="ARBA" id="ARBA00001723"/>
    </source>
</evidence>
<dbReference type="InterPro" id="IPR000807">
    <property type="entry name" value="ImidazoleglycerolP_deHydtase"/>
</dbReference>
<evidence type="ECO:0000256" key="22">
    <source>
        <dbReference type="ARBA" id="ARBA00022842"/>
    </source>
</evidence>
<dbReference type="SUPFAM" id="SSF52317">
    <property type="entry name" value="Class I glutamine amidotransferase-like"/>
    <property type="match status" value="1"/>
</dbReference>
<comment type="catalytic activity">
    <reaction evidence="3">
        <text>1-(5-phospho-beta-D-ribosyl)-ATP + H2O = 1-(5-phospho-beta-D-ribosyl)-5'-AMP + diphosphate + H(+)</text>
        <dbReference type="Rhea" id="RHEA:22828"/>
        <dbReference type="ChEBI" id="CHEBI:15377"/>
        <dbReference type="ChEBI" id="CHEBI:15378"/>
        <dbReference type="ChEBI" id="CHEBI:33019"/>
        <dbReference type="ChEBI" id="CHEBI:59457"/>
        <dbReference type="ChEBI" id="CHEBI:73183"/>
        <dbReference type="EC" id="3.6.1.31"/>
    </reaction>
</comment>
<evidence type="ECO:0000256" key="13">
    <source>
        <dbReference type="ARBA" id="ARBA00008299"/>
    </source>
</evidence>
<dbReference type="InterPro" id="IPR013785">
    <property type="entry name" value="Aldolase_TIM"/>
</dbReference>
<dbReference type="InterPro" id="IPR006543">
    <property type="entry name" value="Histidinol-phos"/>
</dbReference>
<dbReference type="NCBIfam" id="TIGR01656">
    <property type="entry name" value="Histidinol-ppas"/>
    <property type="match status" value="1"/>
</dbReference>
<keyword evidence="22" id="KW-0460">Magnesium</keyword>
<dbReference type="FunFam" id="1.10.287.1080:FF:000002">
    <property type="entry name" value="Histidine biosynthesis bifunctional protein HisIE"/>
    <property type="match status" value="1"/>
</dbReference>
<dbReference type="Pfam" id="PF00475">
    <property type="entry name" value="IGPD"/>
    <property type="match status" value="1"/>
</dbReference>
<evidence type="ECO:0000256" key="26">
    <source>
        <dbReference type="ARBA" id="ARBA00023239"/>
    </source>
</evidence>
<dbReference type="NCBIfam" id="TIGR01662">
    <property type="entry name" value="HAD-SF-IIIA"/>
    <property type="match status" value="1"/>
</dbReference>